<dbReference type="Pfam" id="PF00483">
    <property type="entry name" value="NTP_transferase"/>
    <property type="match status" value="1"/>
</dbReference>
<comment type="subcellular location">
    <subcellularLocation>
        <location evidence="1">Membrane</location>
        <topology evidence="1">Multi-pass membrane protein</topology>
    </subcellularLocation>
</comment>
<keyword evidence="3" id="KW-0444">Lipid biosynthesis</keyword>
<dbReference type="InterPro" id="IPR001104">
    <property type="entry name" value="3-oxo-5_a-steroid_4-DH_C"/>
</dbReference>
<dbReference type="PROSITE" id="PS50244">
    <property type="entry name" value="S5A_REDUCTASE"/>
    <property type="match status" value="1"/>
</dbReference>
<sequence>LGIVSVHICKSVRHTISGRPLSVERQSLRLDAKGKSLKDEQRIDELNLPTKGAQLFLKDLGPQVAWKTVFLAEYAGPLLIYPIFYFRPAIIYGARASSMPTALPVTLALVCWSIHYAKRLYETQFVHRFSNSTMPRFNLFKNCGYYWGFCAFVSYFINHPLYTPPSFGTIQILGGLIGFAFCEFGNLSIHLLLRDLRPEGSKERRIPLPNSNPLTRLFDFVSCPNYTYEAGSWLSFSIMVQSLPALLFTIAGFVQMAIWAKNKHRAYIKEFVKYPRGRKAICLCKEALTMNRGEWQAVVLCGGMGSRMTELTDRIPKCMLPIAGVAMFWYPLNFLRKNNIKDVLLVVSDRVLPEVKQLLAGKDLPSLGDDMNIEYVSLGSAADEWGTADVLRHIETKIKRDFIVVSGDFVSDMSLAPLMALHRSQNSSLTCLLAENVIRGPVPGPKLKRSKGRDFVALSEKNQLLFLGSEEDFDDTIPVNAHLFSKFRVVDLTAKYNDCHVYLMKRWILDVVKEQRSEVSFL</sequence>
<evidence type="ECO:0000313" key="13">
    <source>
        <dbReference type="WBParaSite" id="ALUE_0002030001-mRNA-1"/>
    </source>
</evidence>
<dbReference type="AlphaFoldDB" id="A0A0M3INH2"/>
<dbReference type="Gene3D" id="3.90.550.10">
    <property type="entry name" value="Spore Coat Polysaccharide Biosynthesis Protein SpsA, Chain A"/>
    <property type="match status" value="1"/>
</dbReference>
<dbReference type="GO" id="GO:0016627">
    <property type="term" value="F:oxidoreductase activity, acting on the CH-CH group of donors"/>
    <property type="evidence" value="ECO:0007669"/>
    <property type="project" value="InterPro"/>
</dbReference>
<feature type="transmembrane region" description="Helical" evidence="9">
    <location>
        <begin position="64"/>
        <end position="86"/>
    </location>
</feature>
<name>A0A0M3INH2_ASCLU</name>
<dbReference type="InterPro" id="IPR039357">
    <property type="entry name" value="SRD5A/TECR"/>
</dbReference>
<comment type="similarity">
    <text evidence="2">Belongs to the steroid 5-alpha reductase family.</text>
</comment>
<dbReference type="WBParaSite" id="ALUE_0002030001-mRNA-1">
    <property type="protein sequence ID" value="ALUE_0002030001-mRNA-1"/>
    <property type="gene ID" value="ALUE_0002030001"/>
</dbReference>
<dbReference type="Gene3D" id="3.10.20.90">
    <property type="entry name" value="Phosphatidylinositol 3-kinase Catalytic Subunit, Chain A, domain 1"/>
    <property type="match status" value="1"/>
</dbReference>
<evidence type="ECO:0000256" key="3">
    <source>
        <dbReference type="ARBA" id="ARBA00022516"/>
    </source>
</evidence>
<evidence type="ECO:0000256" key="5">
    <source>
        <dbReference type="ARBA" id="ARBA00022989"/>
    </source>
</evidence>
<protein>
    <submittedName>
        <fullName evidence="13">S5A_REDUCTASE domain-containing protein</fullName>
    </submittedName>
</protein>
<feature type="transmembrane region" description="Helical" evidence="9">
    <location>
        <begin position="137"/>
        <end position="157"/>
    </location>
</feature>
<feature type="domain" description="3-oxo-5-alpha-steroid 4-dehydrogenase C-terminal" evidence="11">
    <location>
        <begin position="133"/>
        <end position="281"/>
    </location>
</feature>
<proteinExistence type="inferred from homology"/>
<evidence type="ECO:0000256" key="9">
    <source>
        <dbReference type="SAM" id="Phobius"/>
    </source>
</evidence>
<feature type="transmembrane region" description="Helical" evidence="9">
    <location>
        <begin position="238"/>
        <end position="260"/>
    </location>
</feature>
<evidence type="ECO:0000259" key="11">
    <source>
        <dbReference type="Pfam" id="PF02544"/>
    </source>
</evidence>
<keyword evidence="6" id="KW-0560">Oxidoreductase</keyword>
<feature type="transmembrane region" description="Helical" evidence="9">
    <location>
        <begin position="98"/>
        <end position="117"/>
    </location>
</feature>
<dbReference type="PANTHER" id="PTHR10556">
    <property type="entry name" value="3-OXO-5-ALPHA-STEROID 4-DEHYDROGENASE"/>
    <property type="match status" value="1"/>
</dbReference>
<feature type="domain" description="Nucleotidyl transferase" evidence="10">
    <location>
        <begin position="297"/>
        <end position="432"/>
    </location>
</feature>
<keyword evidence="7" id="KW-0443">Lipid metabolism</keyword>
<evidence type="ECO:0000256" key="4">
    <source>
        <dbReference type="ARBA" id="ARBA00022692"/>
    </source>
</evidence>
<dbReference type="GO" id="GO:0042761">
    <property type="term" value="P:very long-chain fatty acid biosynthetic process"/>
    <property type="evidence" value="ECO:0007669"/>
    <property type="project" value="TreeGrafter"/>
</dbReference>
<dbReference type="SUPFAM" id="SSF53448">
    <property type="entry name" value="Nucleotide-diphospho-sugar transferases"/>
    <property type="match status" value="1"/>
</dbReference>
<feature type="transmembrane region" description="Helical" evidence="9">
    <location>
        <begin position="169"/>
        <end position="193"/>
    </location>
</feature>
<keyword evidence="4 9" id="KW-0812">Transmembrane</keyword>
<dbReference type="GO" id="GO:0016020">
    <property type="term" value="C:membrane"/>
    <property type="evidence" value="ECO:0007669"/>
    <property type="project" value="UniProtKB-SubCell"/>
</dbReference>
<evidence type="ECO:0000256" key="6">
    <source>
        <dbReference type="ARBA" id="ARBA00023002"/>
    </source>
</evidence>
<dbReference type="InterPro" id="IPR029044">
    <property type="entry name" value="Nucleotide-diphossugar_trans"/>
</dbReference>
<evidence type="ECO:0000313" key="12">
    <source>
        <dbReference type="Proteomes" id="UP000036681"/>
    </source>
</evidence>
<evidence type="ECO:0000256" key="2">
    <source>
        <dbReference type="ARBA" id="ARBA00007742"/>
    </source>
</evidence>
<dbReference type="Pfam" id="PF02544">
    <property type="entry name" value="Steroid_dh"/>
    <property type="match status" value="1"/>
</dbReference>
<organism evidence="12 13">
    <name type="scientific">Ascaris lumbricoides</name>
    <name type="common">Giant roundworm</name>
    <dbReference type="NCBI Taxonomy" id="6252"/>
    <lineage>
        <taxon>Eukaryota</taxon>
        <taxon>Metazoa</taxon>
        <taxon>Ecdysozoa</taxon>
        <taxon>Nematoda</taxon>
        <taxon>Chromadorea</taxon>
        <taxon>Rhabditida</taxon>
        <taxon>Spirurina</taxon>
        <taxon>Ascaridomorpha</taxon>
        <taxon>Ascaridoidea</taxon>
        <taxon>Ascarididae</taxon>
        <taxon>Ascaris</taxon>
    </lineage>
</organism>
<evidence type="ECO:0000259" key="10">
    <source>
        <dbReference type="Pfam" id="PF00483"/>
    </source>
</evidence>
<evidence type="ECO:0000256" key="1">
    <source>
        <dbReference type="ARBA" id="ARBA00004141"/>
    </source>
</evidence>
<accession>A0A0M3INH2</accession>
<evidence type="ECO:0000256" key="7">
    <source>
        <dbReference type="ARBA" id="ARBA00023098"/>
    </source>
</evidence>
<dbReference type="InterPro" id="IPR005835">
    <property type="entry name" value="NTP_transferase_dom"/>
</dbReference>
<evidence type="ECO:0000256" key="8">
    <source>
        <dbReference type="ARBA" id="ARBA00023136"/>
    </source>
</evidence>
<keyword evidence="8 9" id="KW-0472">Membrane</keyword>
<keyword evidence="12" id="KW-1185">Reference proteome</keyword>
<dbReference type="Proteomes" id="UP000036681">
    <property type="component" value="Unplaced"/>
</dbReference>
<reference evidence="13" key="1">
    <citation type="submission" date="2017-02" db="UniProtKB">
        <authorList>
            <consortium name="WormBaseParasite"/>
        </authorList>
    </citation>
    <scope>IDENTIFICATION</scope>
</reference>
<dbReference type="PANTHER" id="PTHR10556:SF28">
    <property type="entry name" value="VERY-LONG-CHAIN ENOYL-COA REDUCTASE"/>
    <property type="match status" value="1"/>
</dbReference>
<keyword evidence="5 9" id="KW-1133">Transmembrane helix</keyword>
<dbReference type="CDD" id="cd04198">
    <property type="entry name" value="eIF-2B_gamma_N"/>
    <property type="match status" value="1"/>
</dbReference>